<evidence type="ECO:0000313" key="7">
    <source>
        <dbReference type="EMBL" id="WPC75422.1"/>
    </source>
</evidence>
<dbReference type="InterPro" id="IPR003439">
    <property type="entry name" value="ABC_transporter-like_ATP-bd"/>
</dbReference>
<keyword evidence="2" id="KW-0547">Nucleotide-binding</keyword>
<keyword evidence="8" id="KW-1185">Reference proteome</keyword>
<dbReference type="SMART" id="SM00382">
    <property type="entry name" value="AAA"/>
    <property type="match status" value="1"/>
</dbReference>
<reference evidence="7 8" key="1">
    <citation type="submission" date="2023-11" db="EMBL/GenBank/DDBJ databases">
        <title>Plant-associative lifestyle of Vibrio porteresiae and its evolutionary dynamics.</title>
        <authorList>
            <person name="Rameshkumar N."/>
            <person name="Kirti K."/>
        </authorList>
    </citation>
    <scope>NUCLEOTIDE SEQUENCE [LARGE SCALE GENOMIC DNA]</scope>
    <source>
        <strain evidence="7 8">MSSRF30</strain>
    </source>
</reference>
<proteinExistence type="predicted"/>
<organism evidence="7 8">
    <name type="scientific">Vibrio porteresiae DSM 19223</name>
    <dbReference type="NCBI Taxonomy" id="1123496"/>
    <lineage>
        <taxon>Bacteria</taxon>
        <taxon>Pseudomonadati</taxon>
        <taxon>Pseudomonadota</taxon>
        <taxon>Gammaproteobacteria</taxon>
        <taxon>Vibrionales</taxon>
        <taxon>Vibrionaceae</taxon>
        <taxon>Vibrio</taxon>
    </lineage>
</organism>
<dbReference type="PROSITE" id="PS50893">
    <property type="entry name" value="ABC_TRANSPORTER_2"/>
    <property type="match status" value="1"/>
</dbReference>
<evidence type="ECO:0000313" key="8">
    <source>
        <dbReference type="Proteomes" id="UP001304071"/>
    </source>
</evidence>
<dbReference type="InterPro" id="IPR027417">
    <property type="entry name" value="P-loop_NTPase"/>
</dbReference>
<feature type="domain" description="ABC transporter" evidence="6">
    <location>
        <begin position="7"/>
        <end position="241"/>
    </location>
</feature>
<dbReference type="PANTHER" id="PTHR42794:SF1">
    <property type="entry name" value="HEMIN IMPORT ATP-BINDING PROTEIN HMUV"/>
    <property type="match status" value="1"/>
</dbReference>
<dbReference type="Proteomes" id="UP001304071">
    <property type="component" value="Chromosome 2"/>
</dbReference>
<keyword evidence="3 7" id="KW-0067">ATP-binding</keyword>
<dbReference type="PANTHER" id="PTHR42794">
    <property type="entry name" value="HEMIN IMPORT ATP-BINDING PROTEIN HMUV"/>
    <property type="match status" value="1"/>
</dbReference>
<dbReference type="EMBL" id="CP138204">
    <property type="protein sequence ID" value="WPC75422.1"/>
    <property type="molecule type" value="Genomic_DNA"/>
</dbReference>
<dbReference type="RefSeq" id="WP_261897406.1">
    <property type="nucleotide sequence ID" value="NZ_AP024896.1"/>
</dbReference>
<dbReference type="Gene3D" id="3.40.50.300">
    <property type="entry name" value="P-loop containing nucleotide triphosphate hydrolases"/>
    <property type="match status" value="1"/>
</dbReference>
<dbReference type="Pfam" id="PF00005">
    <property type="entry name" value="ABC_tran"/>
    <property type="match status" value="1"/>
</dbReference>
<evidence type="ECO:0000259" key="6">
    <source>
        <dbReference type="PROSITE" id="PS50893"/>
    </source>
</evidence>
<evidence type="ECO:0000256" key="1">
    <source>
        <dbReference type="ARBA" id="ARBA00022448"/>
    </source>
</evidence>
<evidence type="ECO:0000256" key="3">
    <source>
        <dbReference type="ARBA" id="ARBA00022840"/>
    </source>
</evidence>
<dbReference type="NCBIfam" id="NF010068">
    <property type="entry name" value="PRK13548.1"/>
    <property type="match status" value="1"/>
</dbReference>
<dbReference type="InterPro" id="IPR003593">
    <property type="entry name" value="AAA+_ATPase"/>
</dbReference>
<keyword evidence="4" id="KW-1278">Translocase</keyword>
<evidence type="ECO:0000256" key="4">
    <source>
        <dbReference type="ARBA" id="ARBA00022967"/>
    </source>
</evidence>
<sequence>MNAVNALSVRNLSYSLAGRSLLNNISFELFGGELTVLLGPNGAGKSTLLKCLAGEQHATGEIGYLGKKEWSAHELAQHMALLPQHSTLNFPFTAQEVIELGSTPLTMTRRECRYHAQHYSELTHTQHLRSRLYPTLSGGEKQRIHMARVLLQLHQAEQQAILLLDEPTSALDPEHQHQTLRLARRLAHEQNYCVVVVLHDLNLAAQYGDRLLTLAHGEIFQHGSPWDVLTPEHIETLYGYHTQIISHPTMGYPVVLPR</sequence>
<dbReference type="CDD" id="cd03214">
    <property type="entry name" value="ABC_Iron-Siderophores_B12_Hemin"/>
    <property type="match status" value="1"/>
</dbReference>
<dbReference type="GO" id="GO:0005524">
    <property type="term" value="F:ATP binding"/>
    <property type="evidence" value="ECO:0007669"/>
    <property type="project" value="UniProtKB-KW"/>
</dbReference>
<accession>A0ABZ0QGT9</accession>
<gene>
    <name evidence="7" type="ORF">R8Z52_21055</name>
</gene>
<evidence type="ECO:0000256" key="5">
    <source>
        <dbReference type="ARBA" id="ARBA00037066"/>
    </source>
</evidence>
<evidence type="ECO:0000256" key="2">
    <source>
        <dbReference type="ARBA" id="ARBA00022741"/>
    </source>
</evidence>
<comment type="function">
    <text evidence="5">Part of the ABC transporter complex HmuTUV involved in hemin import. Responsible for energy coupling to the transport system.</text>
</comment>
<name>A0ABZ0QGT9_9VIBR</name>
<protein>
    <submittedName>
        <fullName evidence="7">Heme ABC transporter ATP-binding protein</fullName>
    </submittedName>
</protein>
<keyword evidence="1" id="KW-0813">Transport</keyword>
<dbReference type="SUPFAM" id="SSF52540">
    <property type="entry name" value="P-loop containing nucleoside triphosphate hydrolases"/>
    <property type="match status" value="1"/>
</dbReference>